<evidence type="ECO:0000313" key="1">
    <source>
        <dbReference type="EMBL" id="ENZ17890.1"/>
    </source>
</evidence>
<name>A0A0E2HD46_9FIRM</name>
<dbReference type="EMBL" id="AGYR01000012">
    <property type="protein sequence ID" value="ENZ17890.1"/>
    <property type="molecule type" value="Genomic_DNA"/>
</dbReference>
<accession>A0A0E2HD46</accession>
<evidence type="ECO:0008006" key="3">
    <source>
        <dbReference type="Google" id="ProtNLM"/>
    </source>
</evidence>
<organism evidence="1 2">
    <name type="scientific">[Clostridium] clostridioforme 90A8</name>
    <dbReference type="NCBI Taxonomy" id="999408"/>
    <lineage>
        <taxon>Bacteria</taxon>
        <taxon>Bacillati</taxon>
        <taxon>Bacillota</taxon>
        <taxon>Clostridia</taxon>
        <taxon>Lachnospirales</taxon>
        <taxon>Lachnospiraceae</taxon>
        <taxon>Enterocloster</taxon>
    </lineage>
</organism>
<sequence>MLEIYLTDGEDQGVWLKLPSSSAELGEAYAKLEEAKEYPKIEIHDVKSPVDGLADFLTGKPATYHSLEELDFLARRMEGMTEQEREIFGAAVQIEKPYTLMELVNLSCNLNKFAFYPDVRTEAELGKYLIQKDYDQIPEELAAALDYEVFGRTYAENHAGQFTQSGYAFRTGEALEPLYDGKCLPDPNYEKNSLLKVSCYKDKKVDSFYLPVPDMRLDYLRNKLRISSLEDFRQFHVLDEMEGLKERLPCGSSIPELNRFAAALNMKLDGTRTQQKTLFAALEAEAPSTMERAIQIVETLGDYRIVMEPKEFKEPADFAHRELEISDSYYVDKFTAKFLNFTSLGKAMMKEEGAIQTTCGVVVNERSTIQPLPEELSSFKLFSPLAANLFTRHEWGYSDQPQEIDAYDLCEYEKLLRDFLKKESLEYEGERVLAPYLRNKLLERKVYSMTPAVEEWDGKLWGVLDVQAYGKLSEGELEGLKEEWEGQCSDGFGEGFAQQPIEVDNGEMYVCFWQPGNNFVIQTEQELKSGQSQGFGMRMGGM</sequence>
<proteinExistence type="predicted"/>
<dbReference type="InterPro" id="IPR041893">
    <property type="entry name" value="ArdA_dom3"/>
</dbReference>
<dbReference type="AlphaFoldDB" id="A0A0E2HD46"/>
<dbReference type="Gene3D" id="1.10.10.1190">
    <property type="entry name" value="Antirestriction protein ArdA, domain 3"/>
    <property type="match status" value="1"/>
</dbReference>
<dbReference type="PATRIC" id="fig|999408.3.peg.1555"/>
<reference evidence="1 2" key="1">
    <citation type="submission" date="2013-01" db="EMBL/GenBank/DDBJ databases">
        <title>The Genome Sequence of Clostridium clostridioforme 90A8.</title>
        <authorList>
            <consortium name="The Broad Institute Genome Sequencing Platform"/>
            <person name="Earl A."/>
            <person name="Ward D."/>
            <person name="Feldgarden M."/>
            <person name="Gevers D."/>
            <person name="Courvalin P."/>
            <person name="Lambert T."/>
            <person name="Walker B."/>
            <person name="Young S.K."/>
            <person name="Zeng Q."/>
            <person name="Gargeya S."/>
            <person name="Fitzgerald M."/>
            <person name="Haas B."/>
            <person name="Abouelleil A."/>
            <person name="Alvarado L."/>
            <person name="Arachchi H.M."/>
            <person name="Berlin A.M."/>
            <person name="Chapman S.B."/>
            <person name="Dewar J."/>
            <person name="Goldberg J."/>
            <person name="Griggs A."/>
            <person name="Gujja S."/>
            <person name="Hansen M."/>
            <person name="Howarth C."/>
            <person name="Imamovic A."/>
            <person name="Larimer J."/>
            <person name="McCowan C."/>
            <person name="Murphy C."/>
            <person name="Neiman D."/>
            <person name="Pearson M."/>
            <person name="Priest M."/>
            <person name="Roberts A."/>
            <person name="Saif S."/>
            <person name="Shea T."/>
            <person name="Sisk P."/>
            <person name="Sykes S."/>
            <person name="Wortman J."/>
            <person name="Nusbaum C."/>
            <person name="Birren B."/>
        </authorList>
    </citation>
    <scope>NUCLEOTIDE SEQUENCE [LARGE SCALE GENOMIC DNA]</scope>
    <source>
        <strain evidence="1 2">90A8</strain>
    </source>
</reference>
<protein>
    <recommendedName>
        <fullName evidence="3">Antirestriction protein ArdA</fullName>
    </recommendedName>
</protein>
<dbReference type="Pfam" id="PF07275">
    <property type="entry name" value="ArdA"/>
    <property type="match status" value="1"/>
</dbReference>
<dbReference type="RefSeq" id="WP_002595337.1">
    <property type="nucleotide sequence ID" value="NZ_KB851009.1"/>
</dbReference>
<dbReference type="HOGENOM" id="CLU_498486_0_0_9"/>
<gene>
    <name evidence="1" type="ORF">HMPREF1090_01440</name>
</gene>
<comment type="caution">
    <text evidence="1">The sequence shown here is derived from an EMBL/GenBank/DDBJ whole genome shotgun (WGS) entry which is preliminary data.</text>
</comment>
<dbReference type="Proteomes" id="UP000013085">
    <property type="component" value="Unassembled WGS sequence"/>
</dbReference>
<evidence type="ECO:0000313" key="2">
    <source>
        <dbReference type="Proteomes" id="UP000013085"/>
    </source>
</evidence>
<dbReference type="InterPro" id="IPR009899">
    <property type="entry name" value="ArdA"/>
</dbReference>